<evidence type="ECO:0000313" key="3">
    <source>
        <dbReference type="Proteomes" id="UP000310636"/>
    </source>
</evidence>
<dbReference type="AlphaFoldDB" id="A0A4S4BHA1"/>
<reference evidence="2 3" key="1">
    <citation type="submission" date="2019-04" db="EMBL/GenBank/DDBJ databases">
        <title>Cohnella sp. nov. isolated from preserved vegetables.</title>
        <authorList>
            <person name="Lin S.-Y."/>
            <person name="Hung M.-H."/>
            <person name="Young C.-C."/>
        </authorList>
    </citation>
    <scope>NUCLEOTIDE SEQUENCE [LARGE SCALE GENOMIC DNA]</scope>
    <source>
        <strain evidence="2 3">CC-MHH1044</strain>
    </source>
</reference>
<feature type="transmembrane region" description="Helical" evidence="1">
    <location>
        <begin position="97"/>
        <end position="126"/>
    </location>
</feature>
<dbReference type="RefSeq" id="WP_136373077.1">
    <property type="nucleotide sequence ID" value="NZ_SSOB01000049.1"/>
</dbReference>
<proteinExistence type="predicted"/>
<name>A0A4S4BHA1_9BACL</name>
<dbReference type="GO" id="GO:0005886">
    <property type="term" value="C:plasma membrane"/>
    <property type="evidence" value="ECO:0007669"/>
    <property type="project" value="UniProtKB-SubCell"/>
</dbReference>
<evidence type="ECO:0000313" key="2">
    <source>
        <dbReference type="EMBL" id="THF73777.1"/>
    </source>
</evidence>
<protein>
    <submittedName>
        <fullName evidence="2">ABC transporter permease</fullName>
    </submittedName>
</protein>
<feature type="transmembrane region" description="Helical" evidence="1">
    <location>
        <begin position="173"/>
        <end position="196"/>
    </location>
</feature>
<accession>A0A4S4BHA1</accession>
<dbReference type="Pfam" id="PF12679">
    <property type="entry name" value="ABC2_membrane_2"/>
    <property type="match status" value="1"/>
</dbReference>
<keyword evidence="3" id="KW-1185">Reference proteome</keyword>
<gene>
    <name evidence="2" type="ORF">E6C55_27690</name>
</gene>
<organism evidence="2 3">
    <name type="scientific">Cohnella fermenti</name>
    <dbReference type="NCBI Taxonomy" id="2565925"/>
    <lineage>
        <taxon>Bacteria</taxon>
        <taxon>Bacillati</taxon>
        <taxon>Bacillota</taxon>
        <taxon>Bacilli</taxon>
        <taxon>Bacillales</taxon>
        <taxon>Paenibacillaceae</taxon>
        <taxon>Cohnella</taxon>
    </lineage>
</organism>
<dbReference type="EMBL" id="SSOB01000049">
    <property type="protein sequence ID" value="THF73777.1"/>
    <property type="molecule type" value="Genomic_DNA"/>
</dbReference>
<evidence type="ECO:0000256" key="1">
    <source>
        <dbReference type="SAM" id="Phobius"/>
    </source>
</evidence>
<feature type="transmembrane region" description="Helical" evidence="1">
    <location>
        <begin position="20"/>
        <end position="38"/>
    </location>
</feature>
<feature type="transmembrane region" description="Helical" evidence="1">
    <location>
        <begin position="245"/>
        <end position="266"/>
    </location>
</feature>
<dbReference type="PANTHER" id="PTHR43471">
    <property type="entry name" value="ABC TRANSPORTER PERMEASE"/>
    <property type="match status" value="1"/>
</dbReference>
<keyword evidence="1" id="KW-0812">Transmembrane</keyword>
<dbReference type="OrthoDB" id="2680264at2"/>
<feature type="transmembrane region" description="Helical" evidence="1">
    <location>
        <begin position="58"/>
        <end position="76"/>
    </location>
</feature>
<dbReference type="PANTHER" id="PTHR43471:SF1">
    <property type="entry name" value="ABC TRANSPORTER PERMEASE PROTEIN NOSY-RELATED"/>
    <property type="match status" value="1"/>
</dbReference>
<sequence length="273" mass="30643">MLHLRTIALRELKLGFRNPWAYSFMALFALFSLALLLIQSRTGLSGYTSTTGTMINLILYLLPLMTMLLGSFSLTTEKEEGGWRLLSSFSLRTHSYIWGKYAGLALVLLLIAGFGFGLSGAIGALFGQAFEPSEFGRFLLFSALIIFLFLGIAVLVGAICGNRWQALTYGVGIWFFLILGWPTILMAVLGFLPYVWIKPALVLLIFCNPAELNRLFLIVKMGGGSILGPEYYQWVDWIQRPTGSLVFAAVCLLWILVYVELATWLWERGRRRD</sequence>
<dbReference type="Proteomes" id="UP000310636">
    <property type="component" value="Unassembled WGS sequence"/>
</dbReference>
<dbReference type="GO" id="GO:0140359">
    <property type="term" value="F:ABC-type transporter activity"/>
    <property type="evidence" value="ECO:0007669"/>
    <property type="project" value="InterPro"/>
</dbReference>
<keyword evidence="1" id="KW-1133">Transmembrane helix</keyword>
<feature type="transmembrane region" description="Helical" evidence="1">
    <location>
        <begin position="138"/>
        <end position="161"/>
    </location>
</feature>
<keyword evidence="1" id="KW-0472">Membrane</keyword>
<comment type="caution">
    <text evidence="2">The sequence shown here is derived from an EMBL/GenBank/DDBJ whole genome shotgun (WGS) entry which is preliminary data.</text>
</comment>